<proteinExistence type="predicted"/>
<reference evidence="1" key="1">
    <citation type="submission" date="2021-10" db="EMBL/GenBank/DDBJ databases">
        <title>Psilocybe cubensis genome.</title>
        <authorList>
            <person name="Mckernan K.J."/>
            <person name="Crawford S."/>
            <person name="Trippe A."/>
            <person name="Kane L.T."/>
            <person name="Mclaughlin S."/>
        </authorList>
    </citation>
    <scope>NUCLEOTIDE SEQUENCE</scope>
    <source>
        <strain evidence="1">MGC-MH-2018</strain>
    </source>
</reference>
<sequence>MRASSRCCCRRLNGRVCLASVGWSLSDPHNFDKNLKGSPQLDSIHGTFTTADNRSGYPNDMQVPATSAFVSGTYASIRKLPHPGFMALTAAANSGLTGVSFFGCREFLVSPTLNRLAPWSQYAHRRQEAGRPLSQDPYSSNTPVSLSDLRTNQLLDSAISGASVVGVFHAISRKPGVIPVMITAGTVCTLLQYGFNELNIIRLNYISKLREENRPAIADPSSRIQNNSAPLEGSVHLLESLLGFVGFKPMPDEEYLEKLKKTRDSHLRRIAALEQQVRDEREFEESNRP</sequence>
<organism evidence="1 2">
    <name type="scientific">Psilocybe cubensis</name>
    <name type="common">Psychedelic mushroom</name>
    <name type="synonym">Stropharia cubensis</name>
    <dbReference type="NCBI Taxonomy" id="181762"/>
    <lineage>
        <taxon>Eukaryota</taxon>
        <taxon>Fungi</taxon>
        <taxon>Dikarya</taxon>
        <taxon>Basidiomycota</taxon>
        <taxon>Agaricomycotina</taxon>
        <taxon>Agaricomycetes</taxon>
        <taxon>Agaricomycetidae</taxon>
        <taxon>Agaricales</taxon>
        <taxon>Agaricineae</taxon>
        <taxon>Strophariaceae</taxon>
        <taxon>Psilocybe</taxon>
    </lineage>
</organism>
<name>A0ACB8HAZ5_PSICU</name>
<keyword evidence="2" id="KW-1185">Reference proteome</keyword>
<comment type="caution">
    <text evidence="1">The sequence shown here is derived from an EMBL/GenBank/DDBJ whole genome shotgun (WGS) entry which is preliminary data.</text>
</comment>
<gene>
    <name evidence="1" type="ORF">JR316_0003850</name>
</gene>
<dbReference type="EMBL" id="JAFIQS020000003">
    <property type="protein sequence ID" value="KAH9484369.1"/>
    <property type="molecule type" value="Genomic_DNA"/>
</dbReference>
<dbReference type="Proteomes" id="UP000664032">
    <property type="component" value="Unassembled WGS sequence"/>
</dbReference>
<evidence type="ECO:0000313" key="1">
    <source>
        <dbReference type="EMBL" id="KAH9484369.1"/>
    </source>
</evidence>
<accession>A0ACB8HAZ5</accession>
<evidence type="ECO:0000313" key="2">
    <source>
        <dbReference type="Proteomes" id="UP000664032"/>
    </source>
</evidence>
<protein>
    <submittedName>
        <fullName evidence="1">Uncharacterized protein</fullName>
    </submittedName>
</protein>